<sequence>MALRLHKATHNTEGKEQIAILKDHGWDYGMIGSLMRRDAVGMASLERKQAAAVLQANTSTLYYNTGTKSNVKAINKRDAITISVSYRQVNGIS</sequence>
<proteinExistence type="predicted"/>
<comment type="caution">
    <text evidence="1">The sequence shown here is derived from an EMBL/GenBank/DDBJ whole genome shotgun (WGS) entry which is preliminary data.</text>
</comment>
<evidence type="ECO:0000313" key="1">
    <source>
        <dbReference type="EMBL" id="GAI14726.1"/>
    </source>
</evidence>
<reference evidence="1" key="1">
    <citation type="journal article" date="2014" name="Front. Microbiol.">
        <title>High frequency of phylogenetically diverse reductive dehalogenase-homologous genes in deep subseafloor sedimentary metagenomes.</title>
        <authorList>
            <person name="Kawai M."/>
            <person name="Futagami T."/>
            <person name="Toyoda A."/>
            <person name="Takaki Y."/>
            <person name="Nishi S."/>
            <person name="Hori S."/>
            <person name="Arai W."/>
            <person name="Tsubouchi T."/>
            <person name="Morono Y."/>
            <person name="Uchiyama I."/>
            <person name="Ito T."/>
            <person name="Fujiyama A."/>
            <person name="Inagaki F."/>
            <person name="Takami H."/>
        </authorList>
    </citation>
    <scope>NUCLEOTIDE SEQUENCE</scope>
    <source>
        <strain evidence="1">Expedition CK06-06</strain>
    </source>
</reference>
<feature type="non-terminal residue" evidence="1">
    <location>
        <position position="93"/>
    </location>
</feature>
<gene>
    <name evidence="1" type="ORF">S06H3_22468</name>
</gene>
<name>X1M9E7_9ZZZZ</name>
<organism evidence="1">
    <name type="scientific">marine sediment metagenome</name>
    <dbReference type="NCBI Taxonomy" id="412755"/>
    <lineage>
        <taxon>unclassified sequences</taxon>
        <taxon>metagenomes</taxon>
        <taxon>ecological metagenomes</taxon>
    </lineage>
</organism>
<accession>X1M9E7</accession>
<dbReference type="AlphaFoldDB" id="X1M9E7"/>
<dbReference type="EMBL" id="BARV01012017">
    <property type="protein sequence ID" value="GAI14726.1"/>
    <property type="molecule type" value="Genomic_DNA"/>
</dbReference>
<protein>
    <submittedName>
        <fullName evidence="1">Uncharacterized protein</fullName>
    </submittedName>
</protein>